<feature type="chain" id="PRO_5016702490" evidence="1">
    <location>
        <begin position="24"/>
        <end position="193"/>
    </location>
</feature>
<name>A0A364JUG4_9HYPH</name>
<dbReference type="PANTHER" id="PTHR39327:SF1">
    <property type="entry name" value="BLR5470 PROTEIN"/>
    <property type="match status" value="1"/>
</dbReference>
<sequence>MRPFICIAAFLAVICASGSSVEAAQWSEAGGQTSIPYGHLDYCKRNPRDCKPHKADRPIQLTNARLALLHDVTKSVNRRIKAVSDQKNYGLRDHWVIPENGKGDCEDYVLMKRKLLLARGFSASQLLITLVQGHEPHVVLTVRTNQGDLILDNMNDDVRPVEKTRYRYIKMQSPAHSGQWLAITGRAMSIARN</sequence>
<dbReference type="EMBL" id="QLMK01000007">
    <property type="protein sequence ID" value="RAK28137.1"/>
    <property type="molecule type" value="Genomic_DNA"/>
</dbReference>
<dbReference type="Proteomes" id="UP000249453">
    <property type="component" value="Unassembled WGS sequence"/>
</dbReference>
<evidence type="ECO:0000313" key="3">
    <source>
        <dbReference type="Proteomes" id="UP000249453"/>
    </source>
</evidence>
<dbReference type="Pfam" id="PF06035">
    <property type="entry name" value="Peptidase_C93"/>
    <property type="match status" value="1"/>
</dbReference>
<keyword evidence="3" id="KW-1185">Reference proteome</keyword>
<dbReference type="OrthoDB" id="7206808at2"/>
<dbReference type="PANTHER" id="PTHR39327">
    <property type="match status" value="1"/>
</dbReference>
<proteinExistence type="predicted"/>
<keyword evidence="1" id="KW-0732">Signal</keyword>
<accession>A0A364JUG4</accession>
<dbReference type="Gene3D" id="3.10.620.30">
    <property type="match status" value="1"/>
</dbReference>
<reference evidence="2 3" key="1">
    <citation type="submission" date="2018-06" db="EMBL/GenBank/DDBJ databases">
        <title>Genomic Encyclopedia of Type Strains, Phase IV (KMG-IV): sequencing the most valuable type-strain genomes for metagenomic binning, comparative biology and taxonomic classification.</title>
        <authorList>
            <person name="Goeker M."/>
        </authorList>
    </citation>
    <scope>NUCLEOTIDE SEQUENCE [LARGE SCALE GENOMIC DNA]</scope>
    <source>
        <strain evidence="2 3">DSM 26720</strain>
    </source>
</reference>
<evidence type="ECO:0000256" key="1">
    <source>
        <dbReference type="SAM" id="SignalP"/>
    </source>
</evidence>
<dbReference type="AlphaFoldDB" id="A0A364JUG4"/>
<feature type="signal peptide" evidence="1">
    <location>
        <begin position="1"/>
        <end position="23"/>
    </location>
</feature>
<protein>
    <submittedName>
        <fullName evidence="2">Putative transglutaminase-like cysteine proteinase</fullName>
    </submittedName>
</protein>
<gene>
    <name evidence="2" type="ORF">C7374_10738</name>
</gene>
<comment type="caution">
    <text evidence="2">The sequence shown here is derived from an EMBL/GenBank/DDBJ whole genome shotgun (WGS) entry which is preliminary data.</text>
</comment>
<dbReference type="InterPro" id="IPR010319">
    <property type="entry name" value="Transglutaminase-like_Cys_pept"/>
</dbReference>
<evidence type="ECO:0000313" key="2">
    <source>
        <dbReference type="EMBL" id="RAK28137.1"/>
    </source>
</evidence>
<organism evidence="2 3">
    <name type="scientific">Falsochrobactrum ovis</name>
    <dbReference type="NCBI Taxonomy" id="1293442"/>
    <lineage>
        <taxon>Bacteria</taxon>
        <taxon>Pseudomonadati</taxon>
        <taxon>Pseudomonadota</taxon>
        <taxon>Alphaproteobacteria</taxon>
        <taxon>Hyphomicrobiales</taxon>
        <taxon>Brucellaceae</taxon>
        <taxon>Falsochrobactrum</taxon>
    </lineage>
</organism>